<dbReference type="GeneID" id="105229207"/>
<dbReference type="OrthoDB" id="200349at2759"/>
<dbReference type="InterPro" id="IPR008928">
    <property type="entry name" value="6-hairpin_glycosidase_sf"/>
</dbReference>
<name>A0A6I9VDC5_BACDO</name>
<dbReference type="InterPro" id="IPR012341">
    <property type="entry name" value="6hp_glycosidase-like_sf"/>
</dbReference>
<dbReference type="Gene3D" id="1.50.10.10">
    <property type="match status" value="1"/>
</dbReference>
<keyword evidence="3" id="KW-1185">Reference proteome</keyword>
<dbReference type="AlphaFoldDB" id="A0A6I9VDC5"/>
<proteinExistence type="inferred from homology"/>
<sequence length="753" mass="86212">MIDARKTLSLSVQFNEIRTNNESEMTEMPAMHAEIILAIFTSFCLLSSAEISEYVIKSERLPPDLNFMPTLGNGHMGYTVFGDAIFMNGVYNGEGGNSRRARIPNWLNLSVAKIQYEEWELAIIPDMFELQLQDGYFRWLFAYEANGLQVKLEQRTYPHRYYNRALIYELFVQCTGAIDPLLIKLNRKPGGKSEAFDFSPLDSANGTVSFKMLQGVTRRLEHRNFQTEPRKIFVAFSDDWKNEHTIELSAGQEELYYRYVITADEREEIARQEMAEVIKLTPEILFQRHALEWRAFWSDFNIQIDGNLELSHIVNAGIFYLANSLPSLNTSHLNGAYFGLSPTGLGRGQLDADYEGHNFWDTEIWMLPAITQFSTRWAEQLLQYRFEHLRGARYNAKQTGYQGARYPWESAYTGTEVINPCCLEIAAEEIHISPDIVLALQHHYAVTHSKEWLCRVAWPIAKEVAEFLVSRVRDDGRKFHLEGVMGPDEDHSNVTDNVYTNVVVKQSLEFASFARSMCVLTDGRPDVWLDIARRMQILYDEKLDYHPQHLGYKRGEIVKQADVVLLGYPIQFAMSNVTRRNDLLNYEAVIRESGPAMSWSMFAINFLDVKDIEKANLYFQRGYKDYIRPEFKVWSENKIGFQGSANFLTGIGGFLQTIVNGYGSVRVQLDGNQSVMVIQKTYCLPTSKGFTINGIKFAQSRFSLKIRANGTTTLSCVEKGDLNIELLVDTQKYAVQEHFSIDLTGSTASLRTI</sequence>
<feature type="domain" description="Glycoside hydrolase family 65 central catalytic" evidence="2">
    <location>
        <begin position="352"/>
        <end position="553"/>
    </location>
</feature>
<gene>
    <name evidence="4" type="primary">LOC105229207</name>
</gene>
<protein>
    <submittedName>
        <fullName evidence="4">Protein-glucosylgalactosylhydroxylysine glucosidase</fullName>
    </submittedName>
</protein>
<dbReference type="KEGG" id="bdr:105229207"/>
<dbReference type="GO" id="GO:0005975">
    <property type="term" value="P:carbohydrate metabolic process"/>
    <property type="evidence" value="ECO:0007669"/>
    <property type="project" value="InterPro"/>
</dbReference>
<organism evidence="3 4">
    <name type="scientific">Bactrocera dorsalis</name>
    <name type="common">Oriental fruit fly</name>
    <name type="synonym">Dacus dorsalis</name>
    <dbReference type="NCBI Taxonomy" id="27457"/>
    <lineage>
        <taxon>Eukaryota</taxon>
        <taxon>Metazoa</taxon>
        <taxon>Ecdysozoa</taxon>
        <taxon>Arthropoda</taxon>
        <taxon>Hexapoda</taxon>
        <taxon>Insecta</taxon>
        <taxon>Pterygota</taxon>
        <taxon>Neoptera</taxon>
        <taxon>Endopterygota</taxon>
        <taxon>Diptera</taxon>
        <taxon>Brachycera</taxon>
        <taxon>Muscomorpha</taxon>
        <taxon>Tephritoidea</taxon>
        <taxon>Tephritidae</taxon>
        <taxon>Bactrocera</taxon>
        <taxon>Bactrocera</taxon>
    </lineage>
</organism>
<comment type="similarity">
    <text evidence="1">Belongs to the glycosyl hydrolase 65 family.</text>
</comment>
<reference evidence="4" key="2">
    <citation type="submission" date="2025-08" db="UniProtKB">
        <authorList>
            <consortium name="RefSeq"/>
        </authorList>
    </citation>
    <scope>IDENTIFICATION</scope>
    <source>
        <tissue evidence="4">Adult</tissue>
    </source>
</reference>
<dbReference type="GO" id="GO:0047402">
    <property type="term" value="F:protein-glucosylgalactosylhydroxylysine glucosidase activity"/>
    <property type="evidence" value="ECO:0007669"/>
    <property type="project" value="UniProtKB-EC"/>
</dbReference>
<evidence type="ECO:0000313" key="3">
    <source>
        <dbReference type="Proteomes" id="UP001652620"/>
    </source>
</evidence>
<evidence type="ECO:0000256" key="1">
    <source>
        <dbReference type="ARBA" id="ARBA00006768"/>
    </source>
</evidence>
<dbReference type="RefSeq" id="XP_011207628.2">
    <property type="nucleotide sequence ID" value="XM_011209326.3"/>
</dbReference>
<reference evidence="3" key="1">
    <citation type="submission" date="2025-05" db="UniProtKB">
        <authorList>
            <consortium name="RefSeq"/>
        </authorList>
    </citation>
    <scope>NUCLEOTIDE SEQUENCE [LARGE SCALE GENOMIC DNA]</scope>
</reference>
<dbReference type="Pfam" id="PF03632">
    <property type="entry name" value="Glyco_hydro_65m"/>
    <property type="match status" value="1"/>
</dbReference>
<dbReference type="SUPFAM" id="SSF48208">
    <property type="entry name" value="Six-hairpin glycosidases"/>
    <property type="match status" value="1"/>
</dbReference>
<dbReference type="InParanoid" id="A0A6I9VDC5"/>
<dbReference type="PANTHER" id="PTHR11051:SF8">
    <property type="entry name" value="PROTEIN-GLUCOSYLGALACTOSYLHYDROXYLYSINE GLUCOSIDASE"/>
    <property type="match status" value="1"/>
</dbReference>
<dbReference type="InterPro" id="IPR005195">
    <property type="entry name" value="Glyco_hydro_65_M"/>
</dbReference>
<dbReference type="Proteomes" id="UP001652620">
    <property type="component" value="Chromosome 1"/>
</dbReference>
<evidence type="ECO:0000259" key="2">
    <source>
        <dbReference type="Pfam" id="PF03632"/>
    </source>
</evidence>
<evidence type="ECO:0000313" key="4">
    <source>
        <dbReference type="RefSeq" id="XP_011207628.2"/>
    </source>
</evidence>
<accession>A0A6I9VDC5</accession>
<dbReference type="PANTHER" id="PTHR11051">
    <property type="entry name" value="GLYCOSYL HYDROLASE-RELATED"/>
    <property type="match status" value="1"/>
</dbReference>
<dbReference type="FunCoup" id="A0A6I9VDC5">
    <property type="interactions" value="7"/>
</dbReference>